<dbReference type="Gene3D" id="2.60.40.1470">
    <property type="entry name" value="ApaG domain"/>
    <property type="match status" value="1"/>
</dbReference>
<evidence type="ECO:0000313" key="3">
    <source>
        <dbReference type="Proteomes" id="UP000265431"/>
    </source>
</evidence>
<dbReference type="AlphaFoldDB" id="A0A399R1Q8"/>
<dbReference type="PROSITE" id="PS51087">
    <property type="entry name" value="APAG"/>
    <property type="match status" value="1"/>
</dbReference>
<feature type="domain" description="ApaG" evidence="1">
    <location>
        <begin position="11"/>
        <end position="135"/>
    </location>
</feature>
<dbReference type="InterPro" id="IPR007474">
    <property type="entry name" value="ApaG_domain"/>
</dbReference>
<dbReference type="OrthoDB" id="9795226at2"/>
<dbReference type="SUPFAM" id="SSF110069">
    <property type="entry name" value="ApaG-like"/>
    <property type="match status" value="1"/>
</dbReference>
<evidence type="ECO:0000259" key="1">
    <source>
        <dbReference type="PROSITE" id="PS51087"/>
    </source>
</evidence>
<dbReference type="EMBL" id="QWGB01000005">
    <property type="protein sequence ID" value="RIJ23797.1"/>
    <property type="molecule type" value="Genomic_DNA"/>
</dbReference>
<dbReference type="PANTHER" id="PTHR14289">
    <property type="entry name" value="F-BOX ONLY PROTEIN 3"/>
    <property type="match status" value="1"/>
</dbReference>
<dbReference type="PANTHER" id="PTHR14289:SF16">
    <property type="entry name" value="POLYMERASE DELTA-INTERACTING PROTEIN 2"/>
    <property type="match status" value="1"/>
</dbReference>
<dbReference type="GO" id="GO:0070987">
    <property type="term" value="P:error-free translesion synthesis"/>
    <property type="evidence" value="ECO:0007669"/>
    <property type="project" value="TreeGrafter"/>
</dbReference>
<accession>A0A399R1Q8</accession>
<keyword evidence="3" id="KW-1185">Reference proteome</keyword>
<reference evidence="2 3" key="1">
    <citation type="submission" date="2018-08" db="EMBL/GenBank/DDBJ databases">
        <title>Henriciella mobilis sp. nov., isolated from seawater.</title>
        <authorList>
            <person name="Cheng H."/>
            <person name="Wu Y.-H."/>
            <person name="Xu X.-W."/>
            <person name="Guo L.-L."/>
        </authorList>
    </citation>
    <scope>NUCLEOTIDE SEQUENCE [LARGE SCALE GENOMIC DNA]</scope>
    <source>
        <strain evidence="2 3">CCUG66934</strain>
    </source>
</reference>
<gene>
    <name evidence="2" type="primary">apaG</name>
    <name evidence="2" type="ORF">D1224_05925</name>
</gene>
<dbReference type="NCBIfam" id="NF003967">
    <property type="entry name" value="PRK05461.1"/>
    <property type="match status" value="1"/>
</dbReference>
<dbReference type="InterPro" id="IPR036767">
    <property type="entry name" value="ApaG_sf"/>
</dbReference>
<name>A0A399R1Q8_9PROT</name>
<protein>
    <submittedName>
        <fullName evidence="2">Co2+/Mg2+ efflux protein ApaG</fullName>
    </submittedName>
</protein>
<evidence type="ECO:0000313" key="2">
    <source>
        <dbReference type="EMBL" id="RIJ23797.1"/>
    </source>
</evidence>
<sequence>MATSGKLARFEAVTDGMKIAVTPKFLDEESAPAKGRFVWAYTIEMENGSDTTWTLTLRHWDIIDSFGRRQTVDGEGVVGQTPRLEPGDTFRYSSGAPLAAPSGMMSGSYTFVSDNGAEFIARVPAFSLDSPYDQVRPS</sequence>
<dbReference type="RefSeq" id="WP_119378985.1">
    <property type="nucleotide sequence ID" value="NZ_QWGB01000005.1"/>
</dbReference>
<proteinExistence type="predicted"/>
<organism evidence="2 3">
    <name type="scientific">Henriciella barbarensis</name>
    <dbReference type="NCBI Taxonomy" id="86342"/>
    <lineage>
        <taxon>Bacteria</taxon>
        <taxon>Pseudomonadati</taxon>
        <taxon>Pseudomonadota</taxon>
        <taxon>Alphaproteobacteria</taxon>
        <taxon>Hyphomonadales</taxon>
        <taxon>Hyphomonadaceae</taxon>
        <taxon>Henriciella</taxon>
    </lineage>
</organism>
<dbReference type="Pfam" id="PF04379">
    <property type="entry name" value="DUF525"/>
    <property type="match status" value="1"/>
</dbReference>
<dbReference type="Proteomes" id="UP000265431">
    <property type="component" value="Unassembled WGS sequence"/>
</dbReference>
<comment type="caution">
    <text evidence="2">The sequence shown here is derived from an EMBL/GenBank/DDBJ whole genome shotgun (WGS) entry which is preliminary data.</text>
</comment>